<organism evidence="3 4">
    <name type="scientific">Meloidogyne enterolobii</name>
    <name type="common">Root-knot nematode worm</name>
    <name type="synonym">Meloidogyne mayaguensis</name>
    <dbReference type="NCBI Taxonomy" id="390850"/>
    <lineage>
        <taxon>Eukaryota</taxon>
        <taxon>Metazoa</taxon>
        <taxon>Ecdysozoa</taxon>
        <taxon>Nematoda</taxon>
        <taxon>Chromadorea</taxon>
        <taxon>Rhabditida</taxon>
        <taxon>Tylenchina</taxon>
        <taxon>Tylenchomorpha</taxon>
        <taxon>Tylenchoidea</taxon>
        <taxon>Meloidogynidae</taxon>
        <taxon>Meloidogyninae</taxon>
        <taxon>Meloidogyne</taxon>
    </lineage>
</organism>
<dbReference type="Gene3D" id="1.20.1070.10">
    <property type="entry name" value="Rhodopsin 7-helix transmembrane proteins"/>
    <property type="match status" value="1"/>
</dbReference>
<evidence type="ECO:0000256" key="2">
    <source>
        <dbReference type="SAM" id="Phobius"/>
    </source>
</evidence>
<name>A0A6V7V920_MELEN</name>
<dbReference type="Pfam" id="PF10324">
    <property type="entry name" value="7TM_GPCR_Srw"/>
    <property type="match status" value="1"/>
</dbReference>
<feature type="compositionally biased region" description="Basic and acidic residues" evidence="1">
    <location>
        <begin position="259"/>
        <end position="268"/>
    </location>
</feature>
<dbReference type="PANTHER" id="PTHR47760">
    <property type="entry name" value="G-PROTEIN COUPLED RECEPTOR B0563.6-LIKE PROTEIN-RELATED"/>
    <property type="match status" value="1"/>
</dbReference>
<reference evidence="3 4" key="1">
    <citation type="submission" date="2020-08" db="EMBL/GenBank/DDBJ databases">
        <authorList>
            <person name="Koutsovoulos G."/>
            <person name="Danchin GJ E."/>
        </authorList>
    </citation>
    <scope>NUCLEOTIDE SEQUENCE [LARGE SCALE GENOMIC DNA]</scope>
</reference>
<dbReference type="Proteomes" id="UP000580250">
    <property type="component" value="Unassembled WGS sequence"/>
</dbReference>
<dbReference type="PANTHER" id="PTHR47760:SF2">
    <property type="entry name" value="G-PROTEIN COUPLED RECEPTOR B0563.6-RELATED"/>
    <property type="match status" value="1"/>
</dbReference>
<dbReference type="GO" id="GO:0008528">
    <property type="term" value="F:G protein-coupled peptide receptor activity"/>
    <property type="evidence" value="ECO:0007669"/>
    <property type="project" value="InterPro"/>
</dbReference>
<evidence type="ECO:0000313" key="4">
    <source>
        <dbReference type="Proteomes" id="UP000580250"/>
    </source>
</evidence>
<feature type="transmembrane region" description="Helical" evidence="2">
    <location>
        <begin position="120"/>
        <end position="145"/>
    </location>
</feature>
<accession>A0A6V7V920</accession>
<dbReference type="OrthoDB" id="10033446at2759"/>
<dbReference type="SUPFAM" id="SSF81321">
    <property type="entry name" value="Family A G protein-coupled receptor-like"/>
    <property type="match status" value="1"/>
</dbReference>
<evidence type="ECO:0000313" key="3">
    <source>
        <dbReference type="EMBL" id="CAD2171463.1"/>
    </source>
</evidence>
<keyword evidence="2" id="KW-0472">Membrane</keyword>
<keyword evidence="2" id="KW-0812">Transmembrane</keyword>
<protein>
    <submittedName>
        <fullName evidence="3">Uncharacterized protein</fullName>
    </submittedName>
</protein>
<sequence length="387" mass="43534">MKAIIIAYTVPALFYIPYGIGRYSVSEKINSRGEISYGAIDSEISKTFGWQVERPFFLLNPKIPPQSLFQVYKWTREAFLRFLPIVILFVLNFQIMIAFRRRQKMFDRLRNRETAARDDTLLYILGGIAVMFFVCNIPAAINLLFINEVVKKRPDYQIFRAAANLLEITNHAAQFYIFCVCSSDYRVTFMQKFPCLRAYYVNKSKFCSFLRNASQLPKRSVARRTISTTTNSKIGNNVNNVCGTMRRSVSASNTPLNAKHGDKNDRRNGKSKKGGGGGGSAIAEMTFVRSTTITGELLSTCGGHNTEQETIDAQIASLESLSDESETLLKQQKIREESWGSPITTKLCLIGLDGDEEEGIICRRSSNGEGIIAEDEQTDRTDGTSYL</sequence>
<dbReference type="EMBL" id="CAJEWN010000185">
    <property type="protein sequence ID" value="CAD2171463.1"/>
    <property type="molecule type" value="Genomic_DNA"/>
</dbReference>
<dbReference type="InterPro" id="IPR019427">
    <property type="entry name" value="7TM_GPCR_serpentine_rcpt_Srw"/>
</dbReference>
<gene>
    <name evidence="3" type="ORF">MENT_LOCUS22954</name>
</gene>
<proteinExistence type="predicted"/>
<dbReference type="AlphaFoldDB" id="A0A6V7V920"/>
<keyword evidence="2" id="KW-1133">Transmembrane helix</keyword>
<evidence type="ECO:0000256" key="1">
    <source>
        <dbReference type="SAM" id="MobiDB-lite"/>
    </source>
</evidence>
<dbReference type="InterPro" id="IPR053093">
    <property type="entry name" value="GPCR-like"/>
</dbReference>
<feature type="region of interest" description="Disordered" evidence="1">
    <location>
        <begin position="251"/>
        <end position="281"/>
    </location>
</feature>
<comment type="caution">
    <text evidence="3">The sequence shown here is derived from an EMBL/GenBank/DDBJ whole genome shotgun (WGS) entry which is preliminary data.</text>
</comment>
<feature type="transmembrane region" description="Helical" evidence="2">
    <location>
        <begin position="78"/>
        <end position="99"/>
    </location>
</feature>